<dbReference type="EMBL" id="LFJN01000002">
    <property type="protein sequence ID" value="KPI45101.1"/>
    <property type="molecule type" value="Genomic_DNA"/>
</dbReference>
<sequence length="258" mass="27393">MTSASFNQALLQPAVLQILRAAGFNAARPAVLDTLTDLAARYLRLLAESTAQNATNIHNDTVATVQDVRLALTENGALFPQMTPDEEDRRPDVEVAGEMVPFEDLRGVQAFIEWAQGSVNKEIRRIAGVLDDKATDIDLVAAGVMDGKMDYLTTLKKPGKGDDDFRFQGTFLGKETEPQPIIIAGGDATLSDFMDRYKAKVTTAAIDDDEDGSPGDSSILSSAPVTPGADNIATGTVTVSLSLTPEAPEVPIETSAGP</sequence>
<dbReference type="GeneID" id="28734543"/>
<dbReference type="Gene3D" id="1.10.20.10">
    <property type="entry name" value="Histone, subunit A"/>
    <property type="match status" value="1"/>
</dbReference>
<dbReference type="PANTHER" id="PTHR46338">
    <property type="entry name" value="TRANSCRIPTION INITIATION FACTOR TFIID SUBUNIT 8"/>
    <property type="match status" value="1"/>
</dbReference>
<evidence type="ECO:0000256" key="3">
    <source>
        <dbReference type="ARBA" id="ARBA00023163"/>
    </source>
</evidence>
<evidence type="ECO:0000313" key="7">
    <source>
        <dbReference type="EMBL" id="KPI45101.1"/>
    </source>
</evidence>
<accession>A0A0N0NRH7</accession>
<evidence type="ECO:0000313" key="8">
    <source>
        <dbReference type="Proteomes" id="UP000038010"/>
    </source>
</evidence>
<dbReference type="OrthoDB" id="5402929at2759"/>
<keyword evidence="2" id="KW-0805">Transcription regulation</keyword>
<dbReference type="PANTHER" id="PTHR46338:SF1">
    <property type="entry name" value="TRANSCRIPTION INITIATION FACTOR TFIID SUBUNIT 8"/>
    <property type="match status" value="1"/>
</dbReference>
<keyword evidence="8" id="KW-1185">Reference proteome</keyword>
<dbReference type="CDD" id="cd00076">
    <property type="entry name" value="HFD_SF"/>
    <property type="match status" value="1"/>
</dbReference>
<dbReference type="Pfam" id="PF07524">
    <property type="entry name" value="Bromo_TP"/>
    <property type="match status" value="1"/>
</dbReference>
<comment type="caution">
    <text evidence="7">The sequence shown here is derived from an EMBL/GenBank/DDBJ whole genome shotgun (WGS) entry which is preliminary data.</text>
</comment>
<name>A0A0N0NRH7_9EURO</name>
<dbReference type="InterPro" id="IPR006565">
    <property type="entry name" value="BTP"/>
</dbReference>
<dbReference type="SMART" id="SM00576">
    <property type="entry name" value="BTP"/>
    <property type="match status" value="1"/>
</dbReference>
<comment type="subcellular location">
    <subcellularLocation>
        <location evidence="1">Nucleus</location>
    </subcellularLocation>
</comment>
<reference evidence="7 8" key="1">
    <citation type="submission" date="2015-06" db="EMBL/GenBank/DDBJ databases">
        <title>Draft genome of the ant-associated black yeast Phialophora attae CBS 131958.</title>
        <authorList>
            <person name="Moreno L.F."/>
            <person name="Stielow B.J."/>
            <person name="de Hoog S."/>
            <person name="Vicente V.A."/>
            <person name="Weiss V.A."/>
            <person name="de Vries M."/>
            <person name="Cruz L.M."/>
            <person name="Souza E.M."/>
        </authorList>
    </citation>
    <scope>NUCLEOTIDE SEQUENCE [LARGE SCALE GENOMIC DNA]</scope>
    <source>
        <strain evidence="7 8">CBS 131958</strain>
    </source>
</reference>
<proteinExistence type="predicted"/>
<dbReference type="GO" id="GO:0046982">
    <property type="term" value="F:protein heterodimerization activity"/>
    <property type="evidence" value="ECO:0007669"/>
    <property type="project" value="InterPro"/>
</dbReference>
<gene>
    <name evidence="7" type="ORF">AB675_2671</name>
</gene>
<dbReference type="GO" id="GO:0005669">
    <property type="term" value="C:transcription factor TFIID complex"/>
    <property type="evidence" value="ECO:0007669"/>
    <property type="project" value="InterPro"/>
</dbReference>
<evidence type="ECO:0000256" key="1">
    <source>
        <dbReference type="ARBA" id="ARBA00004123"/>
    </source>
</evidence>
<dbReference type="InterPro" id="IPR009072">
    <property type="entry name" value="Histone-fold"/>
</dbReference>
<organism evidence="7 8">
    <name type="scientific">Cyphellophora attinorum</name>
    <dbReference type="NCBI Taxonomy" id="1664694"/>
    <lineage>
        <taxon>Eukaryota</taxon>
        <taxon>Fungi</taxon>
        <taxon>Dikarya</taxon>
        <taxon>Ascomycota</taxon>
        <taxon>Pezizomycotina</taxon>
        <taxon>Eurotiomycetes</taxon>
        <taxon>Chaetothyriomycetidae</taxon>
        <taxon>Chaetothyriales</taxon>
        <taxon>Cyphellophoraceae</taxon>
        <taxon>Cyphellophora</taxon>
    </lineage>
</organism>
<evidence type="ECO:0000256" key="2">
    <source>
        <dbReference type="ARBA" id="ARBA00023015"/>
    </source>
</evidence>
<evidence type="ECO:0000256" key="5">
    <source>
        <dbReference type="SAM" id="MobiDB-lite"/>
    </source>
</evidence>
<dbReference type="STRING" id="1664694.A0A0N0NRH7"/>
<dbReference type="Proteomes" id="UP000038010">
    <property type="component" value="Unassembled WGS sequence"/>
</dbReference>
<feature type="domain" description="Bromodomain associated" evidence="6">
    <location>
        <begin position="4"/>
        <end position="81"/>
    </location>
</feature>
<keyword evidence="3" id="KW-0804">Transcription</keyword>
<dbReference type="InterPro" id="IPR037818">
    <property type="entry name" value="TAF8"/>
</dbReference>
<feature type="region of interest" description="Disordered" evidence="5">
    <location>
        <begin position="205"/>
        <end position="231"/>
    </location>
</feature>
<dbReference type="AlphaFoldDB" id="A0A0N0NRH7"/>
<dbReference type="RefSeq" id="XP_018005064.1">
    <property type="nucleotide sequence ID" value="XM_018142663.1"/>
</dbReference>
<evidence type="ECO:0000259" key="6">
    <source>
        <dbReference type="SMART" id="SM00576"/>
    </source>
</evidence>
<evidence type="ECO:0000256" key="4">
    <source>
        <dbReference type="ARBA" id="ARBA00023242"/>
    </source>
</evidence>
<dbReference type="VEuPathDB" id="FungiDB:AB675_2671"/>
<protein>
    <recommendedName>
        <fullName evidence="6">Bromodomain associated domain-containing protein</fullName>
    </recommendedName>
</protein>
<keyword evidence="4" id="KW-0539">Nucleus</keyword>